<feature type="domain" description="Prepilin type IV endopeptidase peptidase" evidence="15">
    <location>
        <begin position="157"/>
        <end position="266"/>
    </location>
</feature>
<keyword evidence="11 14" id="KW-1133">Transmembrane helix</keyword>
<dbReference type="Pfam" id="PF01478">
    <property type="entry name" value="Peptidase_A24"/>
    <property type="match status" value="1"/>
</dbReference>
<dbReference type="InterPro" id="IPR010627">
    <property type="entry name" value="Prepilin_pept_A24_N"/>
</dbReference>
<dbReference type="InterPro" id="IPR050882">
    <property type="entry name" value="Prepilin_peptidase/N-MTase"/>
</dbReference>
<proteinExistence type="inferred from homology"/>
<dbReference type="GO" id="GO:0032259">
    <property type="term" value="P:methylation"/>
    <property type="evidence" value="ECO:0007669"/>
    <property type="project" value="UniProtKB-KW"/>
</dbReference>
<comment type="similarity">
    <text evidence="2">Belongs to the peptidase A24 family.</text>
</comment>
<keyword evidence="8" id="KW-0949">S-adenosyl-L-methionine</keyword>
<evidence type="ECO:0000256" key="8">
    <source>
        <dbReference type="ARBA" id="ARBA00022691"/>
    </source>
</evidence>
<dbReference type="InterPro" id="IPR014032">
    <property type="entry name" value="Peptidase_A24A_bac"/>
</dbReference>
<feature type="domain" description="Prepilin peptidase A24 N-terminal" evidence="16">
    <location>
        <begin position="37"/>
        <end position="147"/>
    </location>
</feature>
<keyword evidence="5 17" id="KW-0489">Methyltransferase</keyword>
<evidence type="ECO:0000256" key="4">
    <source>
        <dbReference type="ARBA" id="ARBA00022519"/>
    </source>
</evidence>
<keyword evidence="3" id="KW-1003">Cell membrane</keyword>
<keyword evidence="6" id="KW-0645">Protease</keyword>
<keyword evidence="7 17" id="KW-0808">Transferase</keyword>
<evidence type="ECO:0000256" key="11">
    <source>
        <dbReference type="ARBA" id="ARBA00022989"/>
    </source>
</evidence>
<evidence type="ECO:0000256" key="6">
    <source>
        <dbReference type="ARBA" id="ARBA00022670"/>
    </source>
</evidence>
<feature type="transmembrane region" description="Helical" evidence="14">
    <location>
        <begin position="30"/>
        <end position="50"/>
    </location>
</feature>
<dbReference type="PRINTS" id="PR00864">
    <property type="entry name" value="PREPILNPTASE"/>
</dbReference>
<keyword evidence="10 17" id="KW-0378">Hydrolase</keyword>
<dbReference type="Pfam" id="PF06750">
    <property type="entry name" value="A24_N_bact"/>
    <property type="match status" value="1"/>
</dbReference>
<dbReference type="GO" id="GO:0006465">
    <property type="term" value="P:signal peptide processing"/>
    <property type="evidence" value="ECO:0007669"/>
    <property type="project" value="TreeGrafter"/>
</dbReference>
<feature type="transmembrane region" description="Helical" evidence="14">
    <location>
        <begin position="204"/>
        <end position="225"/>
    </location>
</feature>
<dbReference type="PANTHER" id="PTHR30487:SF0">
    <property type="entry name" value="PREPILIN LEADER PEPTIDASE_N-METHYLTRANSFERASE-RELATED"/>
    <property type="match status" value="1"/>
</dbReference>
<feature type="transmembrane region" description="Helical" evidence="14">
    <location>
        <begin position="282"/>
        <end position="305"/>
    </location>
</feature>
<evidence type="ECO:0000313" key="17">
    <source>
        <dbReference type="EMBL" id="VAW83484.1"/>
    </source>
</evidence>
<name>A0A3B0ZPZ8_9ZZZZ</name>
<keyword evidence="9 14" id="KW-0812">Transmembrane</keyword>
<dbReference type="PANTHER" id="PTHR30487">
    <property type="entry name" value="TYPE 4 PREPILIN-LIKE PROTEINS LEADER PEPTIDE-PROCESSING ENZYME"/>
    <property type="match status" value="1"/>
</dbReference>
<evidence type="ECO:0000256" key="3">
    <source>
        <dbReference type="ARBA" id="ARBA00022475"/>
    </source>
</evidence>
<comment type="subcellular location">
    <subcellularLocation>
        <location evidence="1">Cell inner membrane</location>
        <topology evidence="1">Multi-pass membrane protein</topology>
    </subcellularLocation>
</comment>
<dbReference type="InterPro" id="IPR000045">
    <property type="entry name" value="Prepilin_IV_endopep_pep"/>
</dbReference>
<keyword evidence="13" id="KW-0511">Multifunctional enzyme</keyword>
<dbReference type="Gene3D" id="1.20.120.1220">
    <property type="match status" value="1"/>
</dbReference>
<evidence type="ECO:0000256" key="1">
    <source>
        <dbReference type="ARBA" id="ARBA00004429"/>
    </source>
</evidence>
<feature type="transmembrane region" description="Helical" evidence="14">
    <location>
        <begin position="181"/>
        <end position="198"/>
    </location>
</feature>
<evidence type="ECO:0000256" key="12">
    <source>
        <dbReference type="ARBA" id="ARBA00023136"/>
    </source>
</evidence>
<sequence>MSTFRIQVLFPNGVFSYMHIIDLLQVSPTALMFFTGILGLLFGSFLNVVIHRLPKMMEQEWGAQCREFLELGDDEQKKSEHKQYTLVTPRSSCPQCQTPIAAYDNIPVVSYLLLLGKCRHCKKHIPLRYPIIETVTAILSVIVAWKFGFTWAMGAALILTWCLIALSMIDFDTQLLPDDITLPLLWLGLGLSLFPIFTDMQSSIIGAMAGYLSLWSIYHLFRLVTGKEGMGHGDFKLLAVFGAWLGWQCLPIVILLSSVVGAVVGLSLIVFKGRDKNIPIPFGPYIATAGWIYLIWGTEITAAYFQFFAI</sequence>
<evidence type="ECO:0000256" key="5">
    <source>
        <dbReference type="ARBA" id="ARBA00022603"/>
    </source>
</evidence>
<dbReference type="AlphaFoldDB" id="A0A3B0ZPZ8"/>
<feature type="transmembrane region" description="Helical" evidence="14">
    <location>
        <begin position="151"/>
        <end position="169"/>
    </location>
</feature>
<reference evidence="17" key="1">
    <citation type="submission" date="2018-06" db="EMBL/GenBank/DDBJ databases">
        <authorList>
            <person name="Zhirakovskaya E."/>
        </authorList>
    </citation>
    <scope>NUCLEOTIDE SEQUENCE</scope>
</reference>
<gene>
    <name evidence="17" type="ORF">MNBD_GAMMA16-316</name>
</gene>
<evidence type="ECO:0000259" key="16">
    <source>
        <dbReference type="Pfam" id="PF06750"/>
    </source>
</evidence>
<evidence type="ECO:0000256" key="14">
    <source>
        <dbReference type="SAM" id="Phobius"/>
    </source>
</evidence>
<evidence type="ECO:0000256" key="9">
    <source>
        <dbReference type="ARBA" id="ARBA00022692"/>
    </source>
</evidence>
<evidence type="ECO:0000256" key="10">
    <source>
        <dbReference type="ARBA" id="ARBA00022801"/>
    </source>
</evidence>
<evidence type="ECO:0000256" key="2">
    <source>
        <dbReference type="ARBA" id="ARBA00005801"/>
    </source>
</evidence>
<evidence type="ECO:0000256" key="7">
    <source>
        <dbReference type="ARBA" id="ARBA00022679"/>
    </source>
</evidence>
<protein>
    <submittedName>
        <fullName evidence="17">Leader peptidase (Prepilin peptidase) / N-methyltransferase</fullName>
        <ecNumber evidence="17">3.4.23.43</ecNumber>
    </submittedName>
</protein>
<dbReference type="EC" id="3.4.23.43" evidence="17"/>
<accession>A0A3B0ZPZ8</accession>
<dbReference type="GO" id="GO:0004190">
    <property type="term" value="F:aspartic-type endopeptidase activity"/>
    <property type="evidence" value="ECO:0007669"/>
    <property type="project" value="UniProtKB-EC"/>
</dbReference>
<organism evidence="17">
    <name type="scientific">hydrothermal vent metagenome</name>
    <dbReference type="NCBI Taxonomy" id="652676"/>
    <lineage>
        <taxon>unclassified sequences</taxon>
        <taxon>metagenomes</taxon>
        <taxon>ecological metagenomes</taxon>
    </lineage>
</organism>
<dbReference type="GO" id="GO:0005886">
    <property type="term" value="C:plasma membrane"/>
    <property type="evidence" value="ECO:0007669"/>
    <property type="project" value="UniProtKB-SubCell"/>
</dbReference>
<keyword evidence="12 14" id="KW-0472">Membrane</keyword>
<dbReference type="FunFam" id="1.20.120.1220:FF:000001">
    <property type="entry name" value="Type 4 prepilin-like proteins leader peptide-processing enzyme"/>
    <property type="match status" value="1"/>
</dbReference>
<keyword evidence="4" id="KW-0997">Cell inner membrane</keyword>
<feature type="transmembrane region" description="Helical" evidence="14">
    <location>
        <begin position="237"/>
        <end position="270"/>
    </location>
</feature>
<dbReference type="GO" id="GO:0008168">
    <property type="term" value="F:methyltransferase activity"/>
    <property type="evidence" value="ECO:0007669"/>
    <property type="project" value="UniProtKB-KW"/>
</dbReference>
<evidence type="ECO:0000256" key="13">
    <source>
        <dbReference type="ARBA" id="ARBA00023268"/>
    </source>
</evidence>
<dbReference type="EMBL" id="UOFO01000007">
    <property type="protein sequence ID" value="VAW83484.1"/>
    <property type="molecule type" value="Genomic_DNA"/>
</dbReference>
<evidence type="ECO:0000259" key="15">
    <source>
        <dbReference type="Pfam" id="PF01478"/>
    </source>
</evidence>